<evidence type="ECO:0000313" key="3">
    <source>
        <dbReference type="Proteomes" id="UP001601444"/>
    </source>
</evidence>
<keyword evidence="1" id="KW-0732">Signal</keyword>
<proteinExistence type="predicted"/>
<evidence type="ECO:0000256" key="1">
    <source>
        <dbReference type="SAM" id="SignalP"/>
    </source>
</evidence>
<feature type="chain" id="PRO_5046166349" evidence="1">
    <location>
        <begin position="31"/>
        <end position="151"/>
    </location>
</feature>
<evidence type="ECO:0000313" key="2">
    <source>
        <dbReference type="EMBL" id="MFF0542525.1"/>
    </source>
</evidence>
<reference evidence="2 3" key="1">
    <citation type="submission" date="2024-10" db="EMBL/GenBank/DDBJ databases">
        <title>The Natural Products Discovery Center: Release of the First 8490 Sequenced Strains for Exploring Actinobacteria Biosynthetic Diversity.</title>
        <authorList>
            <person name="Kalkreuter E."/>
            <person name="Kautsar S.A."/>
            <person name="Yang D."/>
            <person name="Bader C.D."/>
            <person name="Teijaro C.N."/>
            <person name="Fluegel L."/>
            <person name="Davis C.M."/>
            <person name="Simpson J.R."/>
            <person name="Lauterbach L."/>
            <person name="Steele A.D."/>
            <person name="Gui C."/>
            <person name="Meng S."/>
            <person name="Li G."/>
            <person name="Viehrig K."/>
            <person name="Ye F."/>
            <person name="Su P."/>
            <person name="Kiefer A.F."/>
            <person name="Nichols A."/>
            <person name="Cepeda A.J."/>
            <person name="Yan W."/>
            <person name="Fan B."/>
            <person name="Jiang Y."/>
            <person name="Adhikari A."/>
            <person name="Zheng C.-J."/>
            <person name="Schuster L."/>
            <person name="Cowan T.M."/>
            <person name="Smanski M.J."/>
            <person name="Chevrette M.G."/>
            <person name="De Carvalho L.P.S."/>
            <person name="Shen B."/>
        </authorList>
    </citation>
    <scope>NUCLEOTIDE SEQUENCE [LARGE SCALE GENOMIC DNA]</scope>
    <source>
        <strain evidence="2 3">NPDC004045</strain>
    </source>
</reference>
<gene>
    <name evidence="2" type="ORF">ACFYTF_06785</name>
</gene>
<keyword evidence="3" id="KW-1185">Reference proteome</keyword>
<dbReference type="EMBL" id="JBIAMX010000003">
    <property type="protein sequence ID" value="MFF0542525.1"/>
    <property type="molecule type" value="Genomic_DNA"/>
</dbReference>
<accession>A0ABW6PJH5</accession>
<protein>
    <submittedName>
        <fullName evidence="2">Uncharacterized protein</fullName>
    </submittedName>
</protein>
<sequence length="151" mass="15473">MPLSPLMRRIATTATALAATLIVTAPNASAGPVFDALTDTLTAGCTSKIQVTGLDDYVGAQVDFVANGKFFASDTVNIKVDVAGRTIAQATAYYYVETGYSVQLSLLLHATGSPLVTKSVPIVTRMLHAGSTLACDLATGSSGISSGLSSR</sequence>
<name>A0ABW6PJH5_9NOCA</name>
<dbReference type="Proteomes" id="UP001601444">
    <property type="component" value="Unassembled WGS sequence"/>
</dbReference>
<feature type="signal peptide" evidence="1">
    <location>
        <begin position="1"/>
        <end position="30"/>
    </location>
</feature>
<comment type="caution">
    <text evidence="2">The sequence shown here is derived from an EMBL/GenBank/DDBJ whole genome shotgun (WGS) entry which is preliminary data.</text>
</comment>
<dbReference type="RefSeq" id="WP_043647621.1">
    <property type="nucleotide sequence ID" value="NZ_JBIAMX010000003.1"/>
</dbReference>
<organism evidence="2 3">
    <name type="scientific">Nocardia thailandica</name>
    <dbReference type="NCBI Taxonomy" id="257275"/>
    <lineage>
        <taxon>Bacteria</taxon>
        <taxon>Bacillati</taxon>
        <taxon>Actinomycetota</taxon>
        <taxon>Actinomycetes</taxon>
        <taxon>Mycobacteriales</taxon>
        <taxon>Nocardiaceae</taxon>
        <taxon>Nocardia</taxon>
    </lineage>
</organism>